<evidence type="ECO:0000313" key="2">
    <source>
        <dbReference type="Proteomes" id="UP001154282"/>
    </source>
</evidence>
<dbReference type="EMBL" id="CAMGYJ010000008">
    <property type="protein sequence ID" value="CAI0465791.1"/>
    <property type="molecule type" value="Genomic_DNA"/>
</dbReference>
<proteinExistence type="predicted"/>
<evidence type="ECO:0000313" key="1">
    <source>
        <dbReference type="EMBL" id="CAI0465791.1"/>
    </source>
</evidence>
<comment type="caution">
    <text evidence="1">The sequence shown here is derived from an EMBL/GenBank/DDBJ whole genome shotgun (WGS) entry which is preliminary data.</text>
</comment>
<name>A0AAV0P610_9ROSI</name>
<gene>
    <name evidence="1" type="ORF">LITE_LOCUS36755</name>
</gene>
<keyword evidence="2" id="KW-1185">Reference proteome</keyword>
<dbReference type="Proteomes" id="UP001154282">
    <property type="component" value="Unassembled WGS sequence"/>
</dbReference>
<protein>
    <submittedName>
        <fullName evidence="1">Uncharacterized protein</fullName>
    </submittedName>
</protein>
<sequence length="63" mass="7293">MTRKLFKFRQLPSLHYGIISIIAPERVNRMTDSEKGLKIGGWPCLLKKGSPLSTNPFWHAIRR</sequence>
<organism evidence="1 2">
    <name type="scientific">Linum tenue</name>
    <dbReference type="NCBI Taxonomy" id="586396"/>
    <lineage>
        <taxon>Eukaryota</taxon>
        <taxon>Viridiplantae</taxon>
        <taxon>Streptophyta</taxon>
        <taxon>Embryophyta</taxon>
        <taxon>Tracheophyta</taxon>
        <taxon>Spermatophyta</taxon>
        <taxon>Magnoliopsida</taxon>
        <taxon>eudicotyledons</taxon>
        <taxon>Gunneridae</taxon>
        <taxon>Pentapetalae</taxon>
        <taxon>rosids</taxon>
        <taxon>fabids</taxon>
        <taxon>Malpighiales</taxon>
        <taxon>Linaceae</taxon>
        <taxon>Linum</taxon>
    </lineage>
</organism>
<dbReference type="AlphaFoldDB" id="A0AAV0P610"/>
<accession>A0AAV0P610</accession>
<reference evidence="1" key="1">
    <citation type="submission" date="2022-08" db="EMBL/GenBank/DDBJ databases">
        <authorList>
            <person name="Gutierrez-Valencia J."/>
        </authorList>
    </citation>
    <scope>NUCLEOTIDE SEQUENCE</scope>
</reference>